<dbReference type="PANTHER" id="PTHR24322">
    <property type="entry name" value="PKSB"/>
    <property type="match status" value="1"/>
</dbReference>
<dbReference type="InterPro" id="IPR002347">
    <property type="entry name" value="SDR_fam"/>
</dbReference>
<dbReference type="EMBL" id="KQ964273">
    <property type="protein sequence ID" value="KXJ85884.1"/>
    <property type="molecule type" value="Genomic_DNA"/>
</dbReference>
<keyword evidence="6" id="KW-1185">Reference proteome</keyword>
<comment type="similarity">
    <text evidence="1 4">Belongs to the short-chain dehydrogenases/reductases (SDR) family.</text>
</comment>
<dbReference type="OrthoDB" id="10253736at2759"/>
<evidence type="ECO:0000256" key="2">
    <source>
        <dbReference type="ARBA" id="ARBA00022857"/>
    </source>
</evidence>
<dbReference type="SUPFAM" id="SSF51735">
    <property type="entry name" value="NAD(P)-binding Rossmann-fold domains"/>
    <property type="match status" value="1"/>
</dbReference>
<dbReference type="PRINTS" id="PR00081">
    <property type="entry name" value="GDHRDH"/>
</dbReference>
<dbReference type="PRINTS" id="PR00080">
    <property type="entry name" value="SDRFAMILY"/>
</dbReference>
<dbReference type="AlphaFoldDB" id="A0A136IM09"/>
<dbReference type="PANTHER" id="PTHR24322:SF736">
    <property type="entry name" value="RETINOL DEHYDROGENASE 10"/>
    <property type="match status" value="1"/>
</dbReference>
<evidence type="ECO:0000313" key="5">
    <source>
        <dbReference type="EMBL" id="KXJ85884.1"/>
    </source>
</evidence>
<gene>
    <name evidence="5" type="ORF">Micbo1qcDRAFT_127170</name>
</gene>
<evidence type="ECO:0000313" key="6">
    <source>
        <dbReference type="Proteomes" id="UP000070501"/>
    </source>
</evidence>
<dbReference type="STRING" id="196109.A0A136IM09"/>
<keyword evidence="2" id="KW-0521">NADP</keyword>
<dbReference type="InterPro" id="IPR036291">
    <property type="entry name" value="NAD(P)-bd_dom_sf"/>
</dbReference>
<dbReference type="InterPro" id="IPR020904">
    <property type="entry name" value="Sc_DH/Rdtase_CS"/>
</dbReference>
<evidence type="ECO:0000256" key="4">
    <source>
        <dbReference type="RuleBase" id="RU000363"/>
    </source>
</evidence>
<dbReference type="Proteomes" id="UP000070501">
    <property type="component" value="Unassembled WGS sequence"/>
</dbReference>
<dbReference type="PROSITE" id="PS00061">
    <property type="entry name" value="ADH_SHORT"/>
    <property type="match status" value="1"/>
</dbReference>
<evidence type="ECO:0000256" key="1">
    <source>
        <dbReference type="ARBA" id="ARBA00006484"/>
    </source>
</evidence>
<keyword evidence="3" id="KW-0560">Oxidoreductase</keyword>
<evidence type="ECO:0000256" key="3">
    <source>
        <dbReference type="ARBA" id="ARBA00023002"/>
    </source>
</evidence>
<sequence length="303" mass="32322">MATNHWRLTAQPGWHWPDEVAVVTGGCSGIGEKLVYGLLEKGATVVVLDIQDMSSETRATARTLSPPSEKARQKLFYYKCDITSADSVASAVSAIAAEPGIPASGPSILINNAGVSHELPILTVPLSQVQRIFQVNTISHWTLVQAFLPGMLAANKGHIVTIASLASFVALPYGGAYAATKAAALAFHEALACEIKHIHANPAVVCSVVHPNFVDTPLTKGFADKLQRGGLPRMLTSQQVSDAVLDQVVQKRRGGQVFVPASSWSLSMLRAGPNWVQEIVRDAVGRGTAKQFGRITADDLARR</sequence>
<protein>
    <submittedName>
        <fullName evidence="5">Uncharacterized protein</fullName>
    </submittedName>
</protein>
<proteinExistence type="inferred from homology"/>
<reference evidence="6" key="1">
    <citation type="submission" date="2016-02" db="EMBL/GenBank/DDBJ databases">
        <title>Draft genome sequence of Microdochium bolleyi, a fungal endophyte of beachgrass.</title>
        <authorList>
            <consortium name="DOE Joint Genome Institute"/>
            <person name="David A.S."/>
            <person name="May G."/>
            <person name="Haridas S."/>
            <person name="Lim J."/>
            <person name="Wang M."/>
            <person name="Labutti K."/>
            <person name="Lipzen A."/>
            <person name="Barry K."/>
            <person name="Grigoriev I.V."/>
        </authorList>
    </citation>
    <scope>NUCLEOTIDE SEQUENCE [LARGE SCALE GENOMIC DNA]</scope>
    <source>
        <strain evidence="6">J235TASD1</strain>
    </source>
</reference>
<dbReference type="GO" id="GO:0016616">
    <property type="term" value="F:oxidoreductase activity, acting on the CH-OH group of donors, NAD or NADP as acceptor"/>
    <property type="evidence" value="ECO:0007669"/>
    <property type="project" value="TreeGrafter"/>
</dbReference>
<accession>A0A136IM09</accession>
<name>A0A136IM09_9PEZI</name>
<organism evidence="5 6">
    <name type="scientific">Microdochium bolleyi</name>
    <dbReference type="NCBI Taxonomy" id="196109"/>
    <lineage>
        <taxon>Eukaryota</taxon>
        <taxon>Fungi</taxon>
        <taxon>Dikarya</taxon>
        <taxon>Ascomycota</taxon>
        <taxon>Pezizomycotina</taxon>
        <taxon>Sordariomycetes</taxon>
        <taxon>Xylariomycetidae</taxon>
        <taxon>Xylariales</taxon>
        <taxon>Microdochiaceae</taxon>
        <taxon>Microdochium</taxon>
    </lineage>
</organism>
<dbReference type="Pfam" id="PF00106">
    <property type="entry name" value="adh_short"/>
    <property type="match status" value="1"/>
</dbReference>
<dbReference type="Gene3D" id="3.40.50.720">
    <property type="entry name" value="NAD(P)-binding Rossmann-like Domain"/>
    <property type="match status" value="1"/>
</dbReference>
<dbReference type="InParanoid" id="A0A136IM09"/>